<dbReference type="PROSITE" id="PS51293">
    <property type="entry name" value="SANT"/>
    <property type="match status" value="1"/>
</dbReference>
<dbReference type="PANTHER" id="PTHR13859">
    <property type="entry name" value="ATROPHIN-RELATED"/>
    <property type="match status" value="1"/>
</dbReference>
<feature type="region of interest" description="Disordered" evidence="5">
    <location>
        <begin position="1"/>
        <end position="33"/>
    </location>
</feature>
<dbReference type="AlphaFoldDB" id="A0A6P9DVK7"/>
<reference evidence="8" key="1">
    <citation type="submission" date="2025-08" db="UniProtKB">
        <authorList>
            <consortium name="RefSeq"/>
        </authorList>
    </citation>
    <scope>IDENTIFICATION</scope>
    <source>
        <tissue evidence="8">Leaves</tissue>
    </source>
</reference>
<dbReference type="SUPFAM" id="SSF46689">
    <property type="entry name" value="Homeodomain-like"/>
    <property type="match status" value="1"/>
</dbReference>
<comment type="subcellular location">
    <subcellularLocation>
        <location evidence="1">Nucleus</location>
    </subcellularLocation>
</comment>
<evidence type="ECO:0000256" key="1">
    <source>
        <dbReference type="ARBA" id="ARBA00004123"/>
    </source>
</evidence>
<dbReference type="GO" id="GO:0005634">
    <property type="term" value="C:nucleus"/>
    <property type="evidence" value="ECO:0000318"/>
    <property type="project" value="GO_Central"/>
</dbReference>
<dbReference type="InterPro" id="IPR056067">
    <property type="entry name" value="DUF7650"/>
</dbReference>
<keyword evidence="3" id="KW-0804">Transcription</keyword>
<dbReference type="Pfam" id="PF25826">
    <property type="entry name" value="DUF7952"/>
    <property type="match status" value="1"/>
</dbReference>
<evidence type="ECO:0000256" key="4">
    <source>
        <dbReference type="ARBA" id="ARBA00023242"/>
    </source>
</evidence>
<dbReference type="OrthoDB" id="1634742at2759"/>
<sequence length="948" mass="106263">MVVEIRKDMSRPSTDSFDHGSTVDLESETNQGDSVMKKGNSIEDMIDVVLQHVQSTTITSKQEASLESQMDSFQFLDSVVKVNDHGDCAEDDAFDEQPLSPGSSDVYDVFGEPQILPRVDEEYQVEIPPQFGFDSLWLTNNPAVAENTVGSVHDFLVGLTVPIMWITDRVEKIHHKPQKAVGDSPGVSNKDESLRSECIEETHIFLEGGNLEPKAEPRNYTLDNGANLGELAKVDMEQEMKIKMHDLDSGKGYCLVPDSLGDSWNDTEERSFILGLYIFGKNFVQVKKFVGKKELGDILSFYYGRFYRSDRYHRWSECRKMRSRKCIYGQRIFTGLRQQEFFSRLLPHVSEECQNTLMEVSKAFGDGKMVLEEYVFTLKALVGLSVLVEAVGIGKEKQDLTGIMEPLKSTQVAPVRPKIPTGKACSTLTPLEIVNFITGDFRLSKARSSDLFWEAVWPRLLARGWHSEQPNSNECTAGSKHSLVFLIPGITKFSKWKLVKGNHYFDSVSDVLSKVASDPVLLELEIEDRGKEENGWTDETKVDQEDFPDQQRHYYLKPRTPNHNTDLLKLTVVDTSLTHGKTIKVRELRSLPSGVLNTFTSGSDSEEDDVDHSEETMDKSQSADNSSFDMDEPRATSNSFDQEIASNSLEGLENNVSNEVFRVIGFSYTNVPVNIPNDLTTSVHSDTQPQKAIKRRLNKRMGAENKNCLPSVTKQHQKLNSCSQTEINSRQLNILQDPTLKQEIPCSSAQNPDFCGNPLSQIDICQEKKTSTSLSKGSLTIGYEGILGGTCNAAEHPHEVPQSGMLIDLNLPIPPDVEADDLLMTKTKKEHDKTSKELDDPSVVKLSNCVANSEQQPNIKYRRQSMRSRPPTIKALEALAFGFLDPKQKRKSRDASPHENPMLRPSQRARVQVRANENIGTSVVDLKVEERANGVCHSNGDLMTKLQV</sequence>
<dbReference type="GO" id="GO:0003714">
    <property type="term" value="F:transcription corepressor activity"/>
    <property type="evidence" value="ECO:0000318"/>
    <property type="project" value="GO_Central"/>
</dbReference>
<keyword evidence="7" id="KW-1185">Reference proteome</keyword>
<dbReference type="Proteomes" id="UP000235220">
    <property type="component" value="Chromosome 12"/>
</dbReference>
<evidence type="ECO:0000313" key="8">
    <source>
        <dbReference type="RefSeq" id="XP_035539675.1"/>
    </source>
</evidence>
<dbReference type="Gene3D" id="1.10.10.60">
    <property type="entry name" value="Homeodomain-like"/>
    <property type="match status" value="1"/>
</dbReference>
<dbReference type="InParanoid" id="A0A6P9DVK7"/>
<feature type="domain" description="SANT" evidence="6">
    <location>
        <begin position="259"/>
        <end position="311"/>
    </location>
</feature>
<dbReference type="InterPro" id="IPR009057">
    <property type="entry name" value="Homeodomain-like_sf"/>
</dbReference>
<dbReference type="InterPro" id="IPR017884">
    <property type="entry name" value="SANT_dom"/>
</dbReference>
<feature type="compositionally biased region" description="Basic and acidic residues" evidence="5">
    <location>
        <begin position="1"/>
        <end position="10"/>
    </location>
</feature>
<dbReference type="GeneID" id="108994694"/>
<dbReference type="InterPro" id="IPR057712">
    <property type="entry name" value="DUF7952"/>
</dbReference>
<feature type="region of interest" description="Disordered" evidence="5">
    <location>
        <begin position="594"/>
        <end position="636"/>
    </location>
</feature>
<keyword evidence="4" id="KW-0539">Nucleus</keyword>
<evidence type="ECO:0000256" key="5">
    <source>
        <dbReference type="SAM" id="MobiDB-lite"/>
    </source>
</evidence>
<evidence type="ECO:0000256" key="2">
    <source>
        <dbReference type="ARBA" id="ARBA00023015"/>
    </source>
</evidence>
<accession>A0A6P9DVK7</accession>
<dbReference type="FunCoup" id="A0A6P9DVK7">
    <property type="interactions" value="1482"/>
</dbReference>
<organism evidence="7 8">
    <name type="scientific">Juglans regia</name>
    <name type="common">English walnut</name>
    <dbReference type="NCBI Taxonomy" id="51240"/>
    <lineage>
        <taxon>Eukaryota</taxon>
        <taxon>Viridiplantae</taxon>
        <taxon>Streptophyta</taxon>
        <taxon>Embryophyta</taxon>
        <taxon>Tracheophyta</taxon>
        <taxon>Spermatophyta</taxon>
        <taxon>Magnoliopsida</taxon>
        <taxon>eudicotyledons</taxon>
        <taxon>Gunneridae</taxon>
        <taxon>Pentapetalae</taxon>
        <taxon>rosids</taxon>
        <taxon>fabids</taxon>
        <taxon>Fagales</taxon>
        <taxon>Juglandaceae</taxon>
        <taxon>Juglans</taxon>
    </lineage>
</organism>
<evidence type="ECO:0000256" key="3">
    <source>
        <dbReference type="ARBA" id="ARBA00023163"/>
    </source>
</evidence>
<keyword evidence="2" id="KW-0805">Transcription regulation</keyword>
<dbReference type="Pfam" id="PF24662">
    <property type="entry name" value="DUF7650"/>
    <property type="match status" value="1"/>
</dbReference>
<dbReference type="KEGG" id="jre:108994694"/>
<protein>
    <submittedName>
        <fullName evidence="8">Uncharacterized protein LOC108994694</fullName>
    </submittedName>
</protein>
<proteinExistence type="predicted"/>
<dbReference type="RefSeq" id="XP_035539675.1">
    <property type="nucleotide sequence ID" value="XM_035683782.1"/>
</dbReference>
<gene>
    <name evidence="8" type="primary">LOC108994694</name>
</gene>
<feature type="region of interest" description="Disordered" evidence="5">
    <location>
        <begin position="886"/>
        <end position="910"/>
    </location>
</feature>
<dbReference type="PANTHER" id="PTHR13859:SF34">
    <property type="entry name" value="SANT DOMAIN-CONTAINING PROTEIN"/>
    <property type="match status" value="1"/>
</dbReference>
<evidence type="ECO:0000259" key="6">
    <source>
        <dbReference type="PROSITE" id="PS51293"/>
    </source>
</evidence>
<name>A0A6P9DVK7_JUGRE</name>
<dbReference type="FunFam" id="1.10.10.60:FF:000374">
    <property type="entry name" value="Arginine-glutamic acid dipeptide repeat protein"/>
    <property type="match status" value="1"/>
</dbReference>
<evidence type="ECO:0000313" key="7">
    <source>
        <dbReference type="Proteomes" id="UP000235220"/>
    </source>
</evidence>
<feature type="compositionally biased region" description="Polar residues" evidence="5">
    <location>
        <begin position="619"/>
        <end position="628"/>
    </location>
</feature>